<proteinExistence type="predicted"/>
<accession>A0A6I8LZA2</accession>
<dbReference type="SUPFAM" id="SSF53474">
    <property type="entry name" value="alpha/beta-Hydrolases"/>
    <property type="match status" value="1"/>
</dbReference>
<reference evidence="2 3" key="1">
    <citation type="submission" date="2019-09" db="EMBL/GenBank/DDBJ databases">
        <authorList>
            <person name="Leyn A S."/>
        </authorList>
    </citation>
    <scope>NUCLEOTIDE SEQUENCE [LARGE SCALE GENOMIC DNA]</scope>
    <source>
        <strain evidence="2">AA231_1</strain>
    </source>
</reference>
<evidence type="ECO:0008006" key="4">
    <source>
        <dbReference type="Google" id="ProtNLM"/>
    </source>
</evidence>
<sequence>MERELEDLAALIADAGGEAHLFGMSAGTVLALDAAARASWSSTAARARRRSATWPRPKPCPTRGAARCPTRSTPSRRTSWLPFYLD</sequence>
<gene>
    <name evidence="2" type="ORF">AA23TX_05460</name>
</gene>
<evidence type="ECO:0000313" key="3">
    <source>
        <dbReference type="Proteomes" id="UP000399805"/>
    </source>
</evidence>
<organism evidence="2 3">
    <name type="scientific">Amycolatopsis camponoti</name>
    <dbReference type="NCBI Taxonomy" id="2606593"/>
    <lineage>
        <taxon>Bacteria</taxon>
        <taxon>Bacillati</taxon>
        <taxon>Actinomycetota</taxon>
        <taxon>Actinomycetes</taxon>
        <taxon>Pseudonocardiales</taxon>
        <taxon>Pseudonocardiaceae</taxon>
        <taxon>Amycolatopsis</taxon>
    </lineage>
</organism>
<evidence type="ECO:0000313" key="2">
    <source>
        <dbReference type="EMBL" id="VVJ20439.1"/>
    </source>
</evidence>
<dbReference type="Proteomes" id="UP000399805">
    <property type="component" value="Unassembled WGS sequence"/>
</dbReference>
<feature type="compositionally biased region" description="Low complexity" evidence="1">
    <location>
        <begin position="69"/>
        <end position="79"/>
    </location>
</feature>
<dbReference type="EMBL" id="CABVGP010000002">
    <property type="protein sequence ID" value="VVJ20439.1"/>
    <property type="molecule type" value="Genomic_DNA"/>
</dbReference>
<feature type="region of interest" description="Disordered" evidence="1">
    <location>
        <begin position="44"/>
        <end position="86"/>
    </location>
</feature>
<dbReference type="InterPro" id="IPR029058">
    <property type="entry name" value="AB_hydrolase_fold"/>
</dbReference>
<keyword evidence="3" id="KW-1185">Reference proteome</keyword>
<protein>
    <recommendedName>
        <fullName evidence="4">Thioesterase domain-containing protein</fullName>
    </recommendedName>
</protein>
<evidence type="ECO:0000256" key="1">
    <source>
        <dbReference type="SAM" id="MobiDB-lite"/>
    </source>
</evidence>
<name>A0A6I8LZA2_9PSEU</name>
<dbReference type="AlphaFoldDB" id="A0A6I8LZA2"/>